<dbReference type="RefSeq" id="WP_084120633.1">
    <property type="nucleotide sequence ID" value="NZ_LT838813.1"/>
</dbReference>
<dbReference type="NCBIfam" id="NF033707">
    <property type="entry name" value="T9SS_sortase"/>
    <property type="match status" value="1"/>
</dbReference>
<organism evidence="3 4">
    <name type="scientific">Aquiflexum balticum DSM 16537</name>
    <dbReference type="NCBI Taxonomy" id="758820"/>
    <lineage>
        <taxon>Bacteria</taxon>
        <taxon>Pseudomonadati</taxon>
        <taxon>Bacteroidota</taxon>
        <taxon>Cytophagia</taxon>
        <taxon>Cytophagales</taxon>
        <taxon>Cyclobacteriaceae</taxon>
        <taxon>Aquiflexum</taxon>
    </lineage>
</organism>
<dbReference type="EMBL" id="LT838813">
    <property type="protein sequence ID" value="SMD43767.1"/>
    <property type="molecule type" value="Genomic_DNA"/>
</dbReference>
<dbReference type="SUPFAM" id="SSF52129">
    <property type="entry name" value="Caspase-like"/>
    <property type="match status" value="1"/>
</dbReference>
<dbReference type="STRING" id="758820.SAMN00777080_2376"/>
<keyword evidence="4" id="KW-1185">Reference proteome</keyword>
<keyword evidence="1" id="KW-0732">Signal</keyword>
<name>A0A1W2H497_9BACT</name>
<gene>
    <name evidence="3" type="ORF">SAMN00777080_2376</name>
</gene>
<protein>
    <submittedName>
        <fullName evidence="3">Peptidase family C25</fullName>
    </submittedName>
</protein>
<reference evidence="4" key="1">
    <citation type="submission" date="2017-04" db="EMBL/GenBank/DDBJ databases">
        <authorList>
            <person name="Varghese N."/>
            <person name="Submissions S."/>
        </authorList>
    </citation>
    <scope>NUCLEOTIDE SEQUENCE [LARGE SCALE GENOMIC DNA]</scope>
    <source>
        <strain evidence="4">DSM 16537</strain>
    </source>
</reference>
<dbReference type="Gene3D" id="3.40.50.10390">
    <property type="entry name" value="Gingipain r, domain 1"/>
    <property type="match status" value="1"/>
</dbReference>
<dbReference type="InterPro" id="IPR029031">
    <property type="entry name" value="Gingipain_N_sf"/>
</dbReference>
<evidence type="ECO:0000256" key="1">
    <source>
        <dbReference type="ARBA" id="ARBA00022729"/>
    </source>
</evidence>
<dbReference type="InterPro" id="IPR029030">
    <property type="entry name" value="Caspase-like_dom_sf"/>
</dbReference>
<dbReference type="OrthoDB" id="9809780at2"/>
<proteinExistence type="predicted"/>
<dbReference type="GO" id="GO:0008234">
    <property type="term" value="F:cysteine-type peptidase activity"/>
    <property type="evidence" value="ECO:0007669"/>
    <property type="project" value="InterPro"/>
</dbReference>
<dbReference type="AlphaFoldDB" id="A0A1W2H497"/>
<evidence type="ECO:0000313" key="4">
    <source>
        <dbReference type="Proteomes" id="UP000192333"/>
    </source>
</evidence>
<accession>A0A1W2H497</accession>
<evidence type="ECO:0000313" key="3">
    <source>
        <dbReference type="EMBL" id="SMD43767.1"/>
    </source>
</evidence>
<feature type="domain" description="Gingipain" evidence="2">
    <location>
        <begin position="362"/>
        <end position="727"/>
    </location>
</feature>
<dbReference type="Proteomes" id="UP000192333">
    <property type="component" value="Chromosome I"/>
</dbReference>
<dbReference type="CDD" id="cd02258">
    <property type="entry name" value="Peptidase_C25_N"/>
    <property type="match status" value="1"/>
</dbReference>
<sequence length="1089" mass="121933">MLISNIKYKIIITYFLALTSVILPSIAQDNGTFYKFPITESGVYKINESQLISLGFSGINEVSVFGFPGMLPQKLDSTQTNLQSIPTQIKEKELFFYLEGPHQIQIQNNKPEYHHHIYSDTLFYLIGEKFNDHKIGINQSEAIEQPLENGLLFQVFAQKWEETNLLGSGRNWYSKPIFTGERLQFVQQIPSESLNPINLTLKLMSQALSAATFRINVNSQEIDQLSIASIPNTTYGIKGREEIFTKSLNITGNANFSLLFQSADINATGYLDYAIISVPFNSLALKKGIYFQLEEQQVNAFSPENTVWNVSDPFQVFEIEGQATLKSGEKIAVFSPEEVPTISDFRILGNSIRKFDSSPELIIITNDLLRSQAERLSAHKTNLGISNQVVSLKDIYDHFGYGTTDITAIRNFLAFHYQKDHRLKNVLMFGKGTYDYKGKLGGRPNLIPIYSSRNSLNPLTTYSSDDYLGFLDWGQGEWVESNAGDEQLMIGVGRIPAINLVESEEMVNKIISYETGINNSGDWKRNLAFFADDGDNNIHLRDAEAHAAFLSENHPEFLIKKLYLDRYEQVRTGSSQSSPVAKEAMLNAIKDGVLFMNYIGHGNETTLTAERVFSVSDLNDWPENPLLPLFVTATCEFGRHDSPLIRSAAEELLFAQRKGAIGMLTTGRPVFSSINFALNKAFIETVFQKPNGELMDLGTIFKITKNNSLNGPFNRNFSLLGDPSMKLAVPELETKAESLIDLQLEMETDTLKAMQQIQLLGKVKDPLTGAVIGNSTGNFEVQITDKPKKVKSLGDESEPFEFLEEQNLLFKGVGNIQEGSFVSDIFIPKNIDYSLGTGTIRIFGQIDNGTEEAMGAVRIPIGGSSLFQNSDVEGPKIQMLYSDELVAAPSKFPSPTLPLRILLEDESGMNISSQNIGQDIILLVNDQNPIVLNQNYIAIENGFQKGIINTIIKNLREGTNNITLIAWDNLGNRSEVSESIEIKGSLQLKILSHTTYPNPTTVQSKFQVTHNRVTENLIMEIEVYSILGSTIFKSTKRYVEADFLLDDFEWIFFRSKTYYPVKGTYIYKLVLTSEKDGSSDSKSGKIIIK</sequence>
<dbReference type="GO" id="GO:0006508">
    <property type="term" value="P:proteolysis"/>
    <property type="evidence" value="ECO:0007669"/>
    <property type="project" value="InterPro"/>
</dbReference>
<dbReference type="InterPro" id="IPR001769">
    <property type="entry name" value="Gingipain"/>
</dbReference>
<evidence type="ECO:0000259" key="2">
    <source>
        <dbReference type="Pfam" id="PF01364"/>
    </source>
</evidence>
<dbReference type="Gene3D" id="3.40.50.1460">
    <property type="match status" value="1"/>
</dbReference>
<dbReference type="Pfam" id="PF01364">
    <property type="entry name" value="Peptidase_C25"/>
    <property type="match status" value="1"/>
</dbReference>